<proteinExistence type="predicted"/>
<sequence>MIIYGLFFFVIYVFATAAHFGSQPECNAEVKYVVFGIDVPATNPVFRDHIGWKDVRTGFLRPACRIVLMCIADFVFCATAGAAAATTGAHVNGNMPTSYIAQSGAVGGVISSGIFSFSTFVGRGASTTVPAGTAFAATSFGHVFAVTVAVSSRVLGHCPNAILVSSVAAAAPLSLGHSWNESTQIPNRIKEFFENSSVALPALGIFIIMGVGFDALAGYTFVTVAHSHSYYICSGTAAATAGAVYGAIVIGFRIPQIMLIKKRKEQDKTMNQAALQKVKEFQEVHHRRVEVQQYEMA</sequence>
<keyword evidence="1" id="KW-0812">Transmembrane</keyword>
<evidence type="ECO:0000313" key="3">
    <source>
        <dbReference type="Proteomes" id="UP000250266"/>
    </source>
</evidence>
<keyword evidence="1" id="KW-0472">Membrane</keyword>
<feature type="transmembrane region" description="Helical" evidence="1">
    <location>
        <begin position="99"/>
        <end position="122"/>
    </location>
</feature>
<protein>
    <submittedName>
        <fullName evidence="2">Uncharacterized protein</fullName>
    </submittedName>
</protein>
<name>A0A8E2EGC2_9PEZI</name>
<keyword evidence="3" id="KW-1185">Reference proteome</keyword>
<feature type="transmembrane region" description="Helical" evidence="1">
    <location>
        <begin position="161"/>
        <end position="179"/>
    </location>
</feature>
<evidence type="ECO:0000313" key="2">
    <source>
        <dbReference type="EMBL" id="OCK83472.1"/>
    </source>
</evidence>
<feature type="transmembrane region" description="Helical" evidence="1">
    <location>
        <begin position="200"/>
        <end position="222"/>
    </location>
</feature>
<feature type="transmembrane region" description="Helical" evidence="1">
    <location>
        <begin position="228"/>
        <end position="254"/>
    </location>
</feature>
<feature type="transmembrane region" description="Helical" evidence="1">
    <location>
        <begin position="6"/>
        <end position="22"/>
    </location>
</feature>
<feature type="transmembrane region" description="Helical" evidence="1">
    <location>
        <begin position="66"/>
        <end position="87"/>
    </location>
</feature>
<keyword evidence="1" id="KW-1133">Transmembrane helix</keyword>
<organism evidence="2 3">
    <name type="scientific">Lepidopterella palustris CBS 459.81</name>
    <dbReference type="NCBI Taxonomy" id="1314670"/>
    <lineage>
        <taxon>Eukaryota</taxon>
        <taxon>Fungi</taxon>
        <taxon>Dikarya</taxon>
        <taxon>Ascomycota</taxon>
        <taxon>Pezizomycotina</taxon>
        <taxon>Dothideomycetes</taxon>
        <taxon>Pleosporomycetidae</taxon>
        <taxon>Mytilinidiales</taxon>
        <taxon>Argynnaceae</taxon>
        <taxon>Lepidopterella</taxon>
    </lineage>
</organism>
<dbReference type="OrthoDB" id="5427664at2759"/>
<dbReference type="EMBL" id="KV744860">
    <property type="protein sequence ID" value="OCK83472.1"/>
    <property type="molecule type" value="Genomic_DNA"/>
</dbReference>
<feature type="transmembrane region" description="Helical" evidence="1">
    <location>
        <begin position="134"/>
        <end position="155"/>
    </location>
</feature>
<dbReference type="Proteomes" id="UP000250266">
    <property type="component" value="Unassembled WGS sequence"/>
</dbReference>
<reference evidence="2 3" key="1">
    <citation type="journal article" date="2016" name="Nat. Commun.">
        <title>Ectomycorrhizal ecology is imprinted in the genome of the dominant symbiotic fungus Cenococcum geophilum.</title>
        <authorList>
            <consortium name="DOE Joint Genome Institute"/>
            <person name="Peter M."/>
            <person name="Kohler A."/>
            <person name="Ohm R.A."/>
            <person name="Kuo A."/>
            <person name="Krutzmann J."/>
            <person name="Morin E."/>
            <person name="Arend M."/>
            <person name="Barry K.W."/>
            <person name="Binder M."/>
            <person name="Choi C."/>
            <person name="Clum A."/>
            <person name="Copeland A."/>
            <person name="Grisel N."/>
            <person name="Haridas S."/>
            <person name="Kipfer T."/>
            <person name="LaButti K."/>
            <person name="Lindquist E."/>
            <person name="Lipzen A."/>
            <person name="Maire R."/>
            <person name="Meier B."/>
            <person name="Mihaltcheva S."/>
            <person name="Molinier V."/>
            <person name="Murat C."/>
            <person name="Poggeler S."/>
            <person name="Quandt C.A."/>
            <person name="Sperisen C."/>
            <person name="Tritt A."/>
            <person name="Tisserant E."/>
            <person name="Crous P.W."/>
            <person name="Henrissat B."/>
            <person name="Nehls U."/>
            <person name="Egli S."/>
            <person name="Spatafora J.W."/>
            <person name="Grigoriev I.V."/>
            <person name="Martin F.M."/>
        </authorList>
    </citation>
    <scope>NUCLEOTIDE SEQUENCE [LARGE SCALE GENOMIC DNA]</scope>
    <source>
        <strain evidence="2 3">CBS 459.81</strain>
    </source>
</reference>
<accession>A0A8E2EGC2</accession>
<evidence type="ECO:0000256" key="1">
    <source>
        <dbReference type="SAM" id="Phobius"/>
    </source>
</evidence>
<gene>
    <name evidence="2" type="ORF">K432DRAFT_390377</name>
</gene>
<dbReference type="AlphaFoldDB" id="A0A8E2EGC2"/>